<accession>A0A166FCD2</accession>
<feature type="compositionally biased region" description="Low complexity" evidence="1">
    <location>
        <begin position="11"/>
        <end position="23"/>
    </location>
</feature>
<sequence>MLSRARDATPRRATALPRAIAAPAAPPALEVPVASIDLGHTAQPPNHPMQSHRGPTPERPTPPPSFPHACMYLPRWRAFTVTQLRMHPVTRCPPSLVPNRVHLQPPRCARSWPHPHPACARTHPPVLAPSQRTAPAPNPAHRLSHPASTARSAPAPIRIERFERMCSAGREGYEEMLCRTISPLHREGKIFRRHQKTRDIATMKI</sequence>
<reference evidence="2 3" key="1">
    <citation type="journal article" date="2016" name="Mol. Biol. Evol.">
        <title>Comparative Genomics of Early-Diverging Mushroom-Forming Fungi Provides Insights into the Origins of Lignocellulose Decay Capabilities.</title>
        <authorList>
            <person name="Nagy L.G."/>
            <person name="Riley R."/>
            <person name="Tritt A."/>
            <person name="Adam C."/>
            <person name="Daum C."/>
            <person name="Floudas D."/>
            <person name="Sun H."/>
            <person name="Yadav J.S."/>
            <person name="Pangilinan J."/>
            <person name="Larsson K.H."/>
            <person name="Matsuura K."/>
            <person name="Barry K."/>
            <person name="Labutti K."/>
            <person name="Kuo R."/>
            <person name="Ohm R.A."/>
            <person name="Bhattacharya S.S."/>
            <person name="Shirouzu T."/>
            <person name="Yoshinaga Y."/>
            <person name="Martin F.M."/>
            <person name="Grigoriev I.V."/>
            <person name="Hibbett D.S."/>
        </authorList>
    </citation>
    <scope>NUCLEOTIDE SEQUENCE [LARGE SCALE GENOMIC DNA]</scope>
    <source>
        <strain evidence="2 3">CBS 109695</strain>
    </source>
</reference>
<feature type="region of interest" description="Disordered" evidence="1">
    <location>
        <begin position="38"/>
        <end position="66"/>
    </location>
</feature>
<keyword evidence="3" id="KW-1185">Reference proteome</keyword>
<feature type="region of interest" description="Disordered" evidence="1">
    <location>
        <begin position="131"/>
        <end position="152"/>
    </location>
</feature>
<feature type="compositionally biased region" description="Pro residues" evidence="1">
    <location>
        <begin position="57"/>
        <end position="66"/>
    </location>
</feature>
<gene>
    <name evidence="2" type="ORF">FIBSPDRAFT_934541</name>
</gene>
<evidence type="ECO:0000313" key="2">
    <source>
        <dbReference type="EMBL" id="KZP16654.1"/>
    </source>
</evidence>
<organism evidence="2 3">
    <name type="scientific">Athelia psychrophila</name>
    <dbReference type="NCBI Taxonomy" id="1759441"/>
    <lineage>
        <taxon>Eukaryota</taxon>
        <taxon>Fungi</taxon>
        <taxon>Dikarya</taxon>
        <taxon>Basidiomycota</taxon>
        <taxon>Agaricomycotina</taxon>
        <taxon>Agaricomycetes</taxon>
        <taxon>Agaricomycetidae</taxon>
        <taxon>Atheliales</taxon>
        <taxon>Atheliaceae</taxon>
        <taxon>Athelia</taxon>
    </lineage>
</organism>
<dbReference type="EMBL" id="KV417591">
    <property type="protein sequence ID" value="KZP16654.1"/>
    <property type="molecule type" value="Genomic_DNA"/>
</dbReference>
<evidence type="ECO:0000313" key="3">
    <source>
        <dbReference type="Proteomes" id="UP000076532"/>
    </source>
</evidence>
<dbReference type="Proteomes" id="UP000076532">
    <property type="component" value="Unassembled WGS sequence"/>
</dbReference>
<feature type="region of interest" description="Disordered" evidence="1">
    <location>
        <begin position="1"/>
        <end position="26"/>
    </location>
</feature>
<proteinExistence type="predicted"/>
<feature type="compositionally biased region" description="Basic and acidic residues" evidence="1">
    <location>
        <begin position="1"/>
        <end position="10"/>
    </location>
</feature>
<name>A0A166FCD2_9AGAM</name>
<dbReference type="AlphaFoldDB" id="A0A166FCD2"/>
<evidence type="ECO:0000256" key="1">
    <source>
        <dbReference type="SAM" id="MobiDB-lite"/>
    </source>
</evidence>
<protein>
    <submittedName>
        <fullName evidence="2">Uncharacterized protein</fullName>
    </submittedName>
</protein>